<dbReference type="EMBL" id="WTPW01000017">
    <property type="protein sequence ID" value="KAF0559391.1"/>
    <property type="molecule type" value="Genomic_DNA"/>
</dbReference>
<keyword evidence="3" id="KW-0732">Signal</keyword>
<feature type="signal peptide" evidence="3">
    <location>
        <begin position="1"/>
        <end position="19"/>
    </location>
</feature>
<evidence type="ECO:0000256" key="2">
    <source>
        <dbReference type="PIRSR" id="PIRSR601461-2"/>
    </source>
</evidence>
<proteinExistence type="inferred from homology"/>
<evidence type="ECO:0000256" key="1">
    <source>
        <dbReference type="ARBA" id="ARBA00007447"/>
    </source>
</evidence>
<comment type="caution">
    <text evidence="5">The sequence shown here is derived from an EMBL/GenBank/DDBJ whole genome shotgun (WGS) entry which is preliminary data.</text>
</comment>
<dbReference type="AlphaFoldDB" id="A0A8H4B4L4"/>
<gene>
    <name evidence="5" type="ORF">F8M41_006144</name>
</gene>
<evidence type="ECO:0000259" key="4">
    <source>
        <dbReference type="PROSITE" id="PS51767"/>
    </source>
</evidence>
<dbReference type="InterPro" id="IPR001461">
    <property type="entry name" value="Aspartic_peptidase_A1"/>
</dbReference>
<dbReference type="SUPFAM" id="SSF50630">
    <property type="entry name" value="Acid proteases"/>
    <property type="match status" value="1"/>
</dbReference>
<dbReference type="PROSITE" id="PS51767">
    <property type="entry name" value="PEPTIDASE_A1"/>
    <property type="match status" value="1"/>
</dbReference>
<keyword evidence="5" id="KW-0645">Protease</keyword>
<dbReference type="Gene3D" id="2.40.70.10">
    <property type="entry name" value="Acid Proteases"/>
    <property type="match status" value="2"/>
</dbReference>
<dbReference type="GO" id="GO:0004190">
    <property type="term" value="F:aspartic-type endopeptidase activity"/>
    <property type="evidence" value="ECO:0007669"/>
    <property type="project" value="InterPro"/>
</dbReference>
<name>A0A8H4B4L4_GIGMA</name>
<dbReference type="Pfam" id="PF00026">
    <property type="entry name" value="Asp"/>
    <property type="match status" value="2"/>
</dbReference>
<dbReference type="PANTHER" id="PTHR47966:SF75">
    <property type="entry name" value="ENDOPEPTIDASE (CTSD), PUTATIVE (AFU_ORTHOLOGUE AFUA_4G07040)-RELATED"/>
    <property type="match status" value="1"/>
</dbReference>
<dbReference type="InterPro" id="IPR034164">
    <property type="entry name" value="Pepsin-like_dom"/>
</dbReference>
<organism evidence="5 6">
    <name type="scientific">Gigaspora margarita</name>
    <dbReference type="NCBI Taxonomy" id="4874"/>
    <lineage>
        <taxon>Eukaryota</taxon>
        <taxon>Fungi</taxon>
        <taxon>Fungi incertae sedis</taxon>
        <taxon>Mucoromycota</taxon>
        <taxon>Glomeromycotina</taxon>
        <taxon>Glomeromycetes</taxon>
        <taxon>Diversisporales</taxon>
        <taxon>Gigasporaceae</taxon>
        <taxon>Gigaspora</taxon>
    </lineage>
</organism>
<sequence length="383" mass="43445">MKLYVPIIWLFYAISIIDAVPVTSNFNSISLVKNAPQNYSWNEVQQLYNYYYMLKYESLIKETYGYDQEALNKIESTKKALSESVNLTMSDWLGYYGPVIIGGQTFNVFFDLSSSDFWLVPSVKCGSFACYGCRKFNESLSGTFENISTSFTIYYGPTEVYGFLGKDQLSLNLMGCLVWVLTLLVLKMLQLLFQTCYVGTLTLGEIDSTKLSGSFSYNELSKINDIYKHWITKVDSVSINNNKLKYEQKMAIFDIAFSAIVMPSDDAIAYHKLINGSRFIPLDPHGVYDVPCNTTDNVEFIFGKNSYSINPIFGPDGYGCCLSSVQTLDIDKDTWIFGETFLRDYYSVYNIDNFTIGFAPISVSGEIHFQNLKGETEMLPKAK</sequence>
<keyword evidence="5" id="KW-0378">Hydrolase</keyword>
<keyword evidence="2" id="KW-1015">Disulfide bond</keyword>
<dbReference type="PANTHER" id="PTHR47966">
    <property type="entry name" value="BETA-SITE APP-CLEAVING ENZYME, ISOFORM A-RELATED"/>
    <property type="match status" value="1"/>
</dbReference>
<evidence type="ECO:0000313" key="6">
    <source>
        <dbReference type="Proteomes" id="UP000439903"/>
    </source>
</evidence>
<keyword evidence="6" id="KW-1185">Reference proteome</keyword>
<dbReference type="InterPro" id="IPR033121">
    <property type="entry name" value="PEPTIDASE_A1"/>
</dbReference>
<reference evidence="5 6" key="1">
    <citation type="journal article" date="2019" name="Environ. Microbiol.">
        <title>At the nexus of three kingdoms: the genome of the mycorrhizal fungus Gigaspora margarita provides insights into plant, endobacterial and fungal interactions.</title>
        <authorList>
            <person name="Venice F."/>
            <person name="Ghignone S."/>
            <person name="Salvioli di Fossalunga A."/>
            <person name="Amselem J."/>
            <person name="Novero M."/>
            <person name="Xianan X."/>
            <person name="Sedzielewska Toro K."/>
            <person name="Morin E."/>
            <person name="Lipzen A."/>
            <person name="Grigoriev I.V."/>
            <person name="Henrissat B."/>
            <person name="Martin F.M."/>
            <person name="Bonfante P."/>
        </authorList>
    </citation>
    <scope>NUCLEOTIDE SEQUENCE [LARGE SCALE GENOMIC DNA]</scope>
    <source>
        <strain evidence="5 6">BEG34</strain>
    </source>
</reference>
<dbReference type="Proteomes" id="UP000439903">
    <property type="component" value="Unassembled WGS sequence"/>
</dbReference>
<comment type="similarity">
    <text evidence="1">Belongs to the peptidase A1 family.</text>
</comment>
<dbReference type="OrthoDB" id="2747330at2759"/>
<evidence type="ECO:0000313" key="5">
    <source>
        <dbReference type="EMBL" id="KAF0559391.1"/>
    </source>
</evidence>
<feature type="domain" description="Peptidase A1" evidence="4">
    <location>
        <begin position="16"/>
        <end position="359"/>
    </location>
</feature>
<feature type="chain" id="PRO_5034000951" evidence="3">
    <location>
        <begin position="20"/>
        <end position="383"/>
    </location>
</feature>
<dbReference type="InterPro" id="IPR021109">
    <property type="entry name" value="Peptidase_aspartic_dom_sf"/>
</dbReference>
<evidence type="ECO:0000256" key="3">
    <source>
        <dbReference type="SAM" id="SignalP"/>
    </source>
</evidence>
<feature type="disulfide bond" evidence="2">
    <location>
        <begin position="292"/>
        <end position="321"/>
    </location>
</feature>
<dbReference type="CDD" id="cd05471">
    <property type="entry name" value="pepsin_like"/>
    <property type="match status" value="1"/>
</dbReference>
<accession>A0A8H4B4L4</accession>
<dbReference type="GO" id="GO:0006508">
    <property type="term" value="P:proteolysis"/>
    <property type="evidence" value="ECO:0007669"/>
    <property type="project" value="UniProtKB-KW"/>
</dbReference>
<protein>
    <submittedName>
        <fullName evidence="5">Acid protease</fullName>
    </submittedName>
</protein>
<dbReference type="PRINTS" id="PR00792">
    <property type="entry name" value="PEPSIN"/>
</dbReference>